<evidence type="ECO:0000256" key="2">
    <source>
        <dbReference type="ARBA" id="ARBA00023015"/>
    </source>
</evidence>
<evidence type="ECO:0000313" key="7">
    <source>
        <dbReference type="EMBL" id="SFR29125.1"/>
    </source>
</evidence>
<proteinExistence type="inferred from homology"/>
<keyword evidence="8" id="KW-1185">Reference proteome</keyword>
<keyword evidence="2" id="KW-0805">Transcription regulation</keyword>
<dbReference type="InterPro" id="IPR027417">
    <property type="entry name" value="P-loop_NTPase"/>
</dbReference>
<name>A0A1I6FGS8_9PSEU</name>
<dbReference type="RefSeq" id="WP_093605569.1">
    <property type="nucleotide sequence ID" value="NZ_FOYL01000017.1"/>
</dbReference>
<dbReference type="PROSITE" id="PS51755">
    <property type="entry name" value="OMPR_PHOB"/>
    <property type="match status" value="1"/>
</dbReference>
<dbReference type="SMART" id="SM00862">
    <property type="entry name" value="Trans_reg_C"/>
    <property type="match status" value="1"/>
</dbReference>
<dbReference type="Pfam" id="PF03704">
    <property type="entry name" value="BTAD"/>
    <property type="match status" value="1"/>
</dbReference>
<dbReference type="OrthoDB" id="5521887at2"/>
<dbReference type="EMBL" id="FOYL01000017">
    <property type="protein sequence ID" value="SFR29125.1"/>
    <property type="molecule type" value="Genomic_DNA"/>
</dbReference>
<dbReference type="InterPro" id="IPR001867">
    <property type="entry name" value="OmpR/PhoB-type_DNA-bd"/>
</dbReference>
<dbReference type="SUPFAM" id="SSF48452">
    <property type="entry name" value="TPR-like"/>
    <property type="match status" value="1"/>
</dbReference>
<evidence type="ECO:0000256" key="3">
    <source>
        <dbReference type="ARBA" id="ARBA00023125"/>
    </source>
</evidence>
<accession>A0A1I6FGS8</accession>
<dbReference type="GO" id="GO:0003677">
    <property type="term" value="F:DNA binding"/>
    <property type="evidence" value="ECO:0007669"/>
    <property type="project" value="UniProtKB-UniRule"/>
</dbReference>
<dbReference type="GO" id="GO:0000160">
    <property type="term" value="P:phosphorelay signal transduction system"/>
    <property type="evidence" value="ECO:0007669"/>
    <property type="project" value="InterPro"/>
</dbReference>
<dbReference type="SMART" id="SM01043">
    <property type="entry name" value="BTAD"/>
    <property type="match status" value="1"/>
</dbReference>
<evidence type="ECO:0000256" key="1">
    <source>
        <dbReference type="ARBA" id="ARBA00005820"/>
    </source>
</evidence>
<keyword evidence="4" id="KW-0804">Transcription</keyword>
<dbReference type="InterPro" id="IPR051677">
    <property type="entry name" value="AfsR-DnrI-RedD_regulator"/>
</dbReference>
<dbReference type="Proteomes" id="UP000198583">
    <property type="component" value="Unassembled WGS sequence"/>
</dbReference>
<evidence type="ECO:0000256" key="4">
    <source>
        <dbReference type="ARBA" id="ARBA00023163"/>
    </source>
</evidence>
<gene>
    <name evidence="7" type="ORF">SAMN04488564_11749</name>
</gene>
<dbReference type="PANTHER" id="PTHR35807:SF1">
    <property type="entry name" value="TRANSCRIPTIONAL REGULATOR REDD"/>
    <property type="match status" value="1"/>
</dbReference>
<dbReference type="GO" id="GO:0006355">
    <property type="term" value="P:regulation of DNA-templated transcription"/>
    <property type="evidence" value="ECO:0007669"/>
    <property type="project" value="InterPro"/>
</dbReference>
<dbReference type="Pfam" id="PF00486">
    <property type="entry name" value="Trans_reg_C"/>
    <property type="match status" value="1"/>
</dbReference>
<evidence type="ECO:0000313" key="8">
    <source>
        <dbReference type="Proteomes" id="UP000198583"/>
    </source>
</evidence>
<dbReference type="InterPro" id="IPR016032">
    <property type="entry name" value="Sig_transdc_resp-reg_C-effctor"/>
</dbReference>
<feature type="DNA-binding region" description="OmpR/PhoB-type" evidence="5">
    <location>
        <begin position="1"/>
        <end position="90"/>
    </location>
</feature>
<comment type="similarity">
    <text evidence="1">Belongs to the AfsR/DnrI/RedD regulatory family.</text>
</comment>
<dbReference type="CDD" id="cd15831">
    <property type="entry name" value="BTAD"/>
    <property type="match status" value="1"/>
</dbReference>
<dbReference type="SUPFAM" id="SSF46894">
    <property type="entry name" value="C-terminal effector domain of the bipartite response regulators"/>
    <property type="match status" value="1"/>
</dbReference>
<keyword evidence="3 5" id="KW-0238">DNA-binding</keyword>
<sequence length="538" mass="56440">MRLHVLGPLEVHGAAGRLAIGGVKRQGVLVALLLRAGEMVSTDRLVETLWGESPPRSAPSNVRTYVSGLRRVLAGTAELSSVGVGYRIEVDPGEVDLHVFHRLADEGEAAVRAGEHGHAVAVLTRALGLWRGRAFGGVELAPWVDAAATALDDRRWAVLSALVEALTATGRADDAIGILREMVAERPLAEGTWALLVGALHRAGRTADALTVFGRAREVLRAELGLDPGPQLRDAQRRVFATVPRGLPPGPADFVGRRRELGAIVTATSRVTVVCGPPGIGTSALVLRAAEALAPSFPDGQLYHAVTRGTGEALTELLCALGVRRDDVPGEIADRATAYRSLLADRRVLIVLDGALEVAPFALGAGPSRVLVSTRRTPGGFGVVRLGPLADREAVRLLGVARTAAEPAAARAVVRASAGNPRALRIIAERLALRPGLTLRRLADRMSDDGGVLDELAIGTTSVRAEFAASFDALTSAARRALRALAITGSAREPGRTESAVDLAVEELVVANLVDPAGRLDPLVRLCARELSAESVSL</sequence>
<protein>
    <submittedName>
        <fullName evidence="7">DNA-binding transcriptional activator of the SARP family</fullName>
    </submittedName>
</protein>
<dbReference type="STRING" id="84724.SAMN04488564_11749"/>
<dbReference type="InterPro" id="IPR005158">
    <property type="entry name" value="BTAD"/>
</dbReference>
<feature type="domain" description="OmpR/PhoB-type" evidence="6">
    <location>
        <begin position="1"/>
        <end position="90"/>
    </location>
</feature>
<dbReference type="SUPFAM" id="SSF52540">
    <property type="entry name" value="P-loop containing nucleoside triphosphate hydrolases"/>
    <property type="match status" value="1"/>
</dbReference>
<dbReference type="AlphaFoldDB" id="A0A1I6FGS8"/>
<evidence type="ECO:0000256" key="5">
    <source>
        <dbReference type="PROSITE-ProRule" id="PRU01091"/>
    </source>
</evidence>
<dbReference type="InterPro" id="IPR036388">
    <property type="entry name" value="WH-like_DNA-bd_sf"/>
</dbReference>
<dbReference type="PANTHER" id="PTHR35807">
    <property type="entry name" value="TRANSCRIPTIONAL REGULATOR REDD-RELATED"/>
    <property type="match status" value="1"/>
</dbReference>
<dbReference type="Gene3D" id="1.25.40.10">
    <property type="entry name" value="Tetratricopeptide repeat domain"/>
    <property type="match status" value="1"/>
</dbReference>
<organism evidence="7 8">
    <name type="scientific">Lentzea waywayandensis</name>
    <dbReference type="NCBI Taxonomy" id="84724"/>
    <lineage>
        <taxon>Bacteria</taxon>
        <taxon>Bacillati</taxon>
        <taxon>Actinomycetota</taxon>
        <taxon>Actinomycetes</taxon>
        <taxon>Pseudonocardiales</taxon>
        <taxon>Pseudonocardiaceae</taxon>
        <taxon>Lentzea</taxon>
    </lineage>
</organism>
<evidence type="ECO:0000259" key="6">
    <source>
        <dbReference type="PROSITE" id="PS51755"/>
    </source>
</evidence>
<reference evidence="8" key="1">
    <citation type="submission" date="2016-10" db="EMBL/GenBank/DDBJ databases">
        <authorList>
            <person name="Varghese N."/>
            <person name="Submissions S."/>
        </authorList>
    </citation>
    <scope>NUCLEOTIDE SEQUENCE [LARGE SCALE GENOMIC DNA]</scope>
    <source>
        <strain evidence="8">DSM 44232</strain>
    </source>
</reference>
<dbReference type="InterPro" id="IPR011990">
    <property type="entry name" value="TPR-like_helical_dom_sf"/>
</dbReference>
<dbReference type="Gene3D" id="1.10.10.10">
    <property type="entry name" value="Winged helix-like DNA-binding domain superfamily/Winged helix DNA-binding domain"/>
    <property type="match status" value="1"/>
</dbReference>